<organism evidence="1">
    <name type="scientific">hydrothermal vent metagenome</name>
    <dbReference type="NCBI Taxonomy" id="652676"/>
    <lineage>
        <taxon>unclassified sequences</taxon>
        <taxon>metagenomes</taxon>
        <taxon>ecological metagenomes</taxon>
    </lineage>
</organism>
<dbReference type="AlphaFoldDB" id="A0A1W1CRH6"/>
<proteinExistence type="predicted"/>
<dbReference type="PIRSF" id="PIRSF028451">
    <property type="entry name" value="UCP028451"/>
    <property type="match status" value="1"/>
</dbReference>
<name>A0A1W1CRH6_9ZZZZ</name>
<dbReference type="PANTHER" id="PTHR36452:SF1">
    <property type="entry name" value="DUF2461 DOMAIN-CONTAINING PROTEIN"/>
    <property type="match status" value="1"/>
</dbReference>
<reference evidence="1" key="1">
    <citation type="submission" date="2016-10" db="EMBL/GenBank/DDBJ databases">
        <authorList>
            <person name="de Groot N.N."/>
        </authorList>
    </citation>
    <scope>NUCLEOTIDE SEQUENCE</scope>
</reference>
<dbReference type="InterPro" id="IPR015996">
    <property type="entry name" value="UCP028451"/>
</dbReference>
<dbReference type="EMBL" id="FPHL01000051">
    <property type="protein sequence ID" value="SFV68333.1"/>
    <property type="molecule type" value="Genomic_DNA"/>
</dbReference>
<dbReference type="InterPro" id="IPR012808">
    <property type="entry name" value="CHP02453"/>
</dbReference>
<protein>
    <recommendedName>
        <fullName evidence="2">TIGR02453 family protein</fullName>
    </recommendedName>
</protein>
<dbReference type="NCBIfam" id="TIGR02453">
    <property type="entry name" value="TIGR02453 family protein"/>
    <property type="match status" value="1"/>
</dbReference>
<accession>A0A1W1CRH6</accession>
<evidence type="ECO:0008006" key="2">
    <source>
        <dbReference type="Google" id="ProtNLM"/>
    </source>
</evidence>
<gene>
    <name evidence="1" type="ORF">MNB_SV-10-707</name>
</gene>
<dbReference type="Pfam" id="PF09365">
    <property type="entry name" value="DUF2461"/>
    <property type="match status" value="1"/>
</dbReference>
<evidence type="ECO:0000313" key="1">
    <source>
        <dbReference type="EMBL" id="SFV68333.1"/>
    </source>
</evidence>
<sequence>MPFNGFPKEGLDFLSQIIVNNSKEWLDAHREEYERFIVAPNKAYVEEMGEHLQILVPTIHAIPKTNKSLFRIYRDARFHLNDPIKTRIGIIFWQGAGHRMQSSSFYMHYDPFEIFVATGIRNFKPTLLAAYRAYIQNDERRNELHSILQNLKAKGYTLPEPKYKRMPRECDGKEAHSYLYLMGALYAYTIFPPDEIFHSEAIIDRNFKIYEEMLPLQQWLYELTLHCDTDADTFK</sequence>
<dbReference type="PANTHER" id="PTHR36452">
    <property type="entry name" value="CHROMOSOME 12, WHOLE GENOME SHOTGUN SEQUENCE"/>
    <property type="match status" value="1"/>
</dbReference>